<keyword evidence="8" id="KW-0804">Transcription</keyword>
<proteinExistence type="predicted"/>
<dbReference type="PROSITE" id="PS50808">
    <property type="entry name" value="ZF_BED"/>
    <property type="match status" value="1"/>
</dbReference>
<name>A0AAD4T4K9_9MAGN</name>
<dbReference type="GO" id="GO:0046983">
    <property type="term" value="F:protein dimerization activity"/>
    <property type="evidence" value="ECO:0007669"/>
    <property type="project" value="InterPro"/>
</dbReference>
<feature type="non-terminal residue" evidence="12">
    <location>
        <position position="1"/>
    </location>
</feature>
<dbReference type="Proteomes" id="UP001202328">
    <property type="component" value="Unassembled WGS sequence"/>
</dbReference>
<evidence type="ECO:0000259" key="11">
    <source>
        <dbReference type="PROSITE" id="PS50808"/>
    </source>
</evidence>
<dbReference type="InterPro" id="IPR008906">
    <property type="entry name" value="HATC_C_dom"/>
</dbReference>
<keyword evidence="5" id="KW-0862">Zinc</keyword>
<evidence type="ECO:0000256" key="8">
    <source>
        <dbReference type="ARBA" id="ARBA00023163"/>
    </source>
</evidence>
<evidence type="ECO:0000313" key="13">
    <source>
        <dbReference type="Proteomes" id="UP001202328"/>
    </source>
</evidence>
<gene>
    <name evidence="12" type="ORF">MKW98_018571</name>
</gene>
<protein>
    <recommendedName>
        <fullName evidence="11">BED-type domain-containing protein</fullName>
    </recommendedName>
</protein>
<comment type="caution">
    <text evidence="12">The sequence shown here is derived from an EMBL/GenBank/DDBJ whole genome shotgun (WGS) entry which is preliminary data.</text>
</comment>
<dbReference type="Pfam" id="PF14372">
    <property type="entry name" value="hAT-like_RNase-H"/>
    <property type="match status" value="1"/>
</dbReference>
<dbReference type="SUPFAM" id="SSF53098">
    <property type="entry name" value="Ribonuclease H-like"/>
    <property type="match status" value="1"/>
</dbReference>
<dbReference type="Pfam" id="PF05699">
    <property type="entry name" value="Dimer_Tnp_hAT"/>
    <property type="match status" value="1"/>
</dbReference>
<comment type="subunit">
    <text evidence="2">Homodimer.</text>
</comment>
<dbReference type="SMART" id="SM00614">
    <property type="entry name" value="ZnF_BED"/>
    <property type="match status" value="1"/>
</dbReference>
<dbReference type="GO" id="GO:0003677">
    <property type="term" value="F:DNA binding"/>
    <property type="evidence" value="ECO:0007669"/>
    <property type="project" value="UniProtKB-KW"/>
</dbReference>
<evidence type="ECO:0000256" key="2">
    <source>
        <dbReference type="ARBA" id="ARBA00011738"/>
    </source>
</evidence>
<dbReference type="GO" id="GO:0005634">
    <property type="term" value="C:nucleus"/>
    <property type="evidence" value="ECO:0007669"/>
    <property type="project" value="UniProtKB-SubCell"/>
</dbReference>
<evidence type="ECO:0000313" key="12">
    <source>
        <dbReference type="EMBL" id="KAI3938015.1"/>
    </source>
</evidence>
<dbReference type="PANTHER" id="PTHR46481:SF10">
    <property type="entry name" value="ZINC FINGER BED DOMAIN-CONTAINING PROTEIN 39"/>
    <property type="match status" value="1"/>
</dbReference>
<dbReference type="InterPro" id="IPR012337">
    <property type="entry name" value="RNaseH-like_sf"/>
</dbReference>
<evidence type="ECO:0000256" key="7">
    <source>
        <dbReference type="ARBA" id="ARBA00023125"/>
    </source>
</evidence>
<dbReference type="GO" id="GO:0009791">
    <property type="term" value="P:post-embryonic development"/>
    <property type="evidence" value="ECO:0007669"/>
    <property type="project" value="UniProtKB-ARBA"/>
</dbReference>
<dbReference type="InterPro" id="IPR036236">
    <property type="entry name" value="Znf_C2H2_sf"/>
</dbReference>
<keyword evidence="4 10" id="KW-0863">Zinc-finger</keyword>
<dbReference type="InterPro" id="IPR052035">
    <property type="entry name" value="ZnF_BED_domain_contain"/>
</dbReference>
<keyword evidence="6" id="KW-0805">Transcription regulation</keyword>
<dbReference type="AlphaFoldDB" id="A0AAD4T4K9"/>
<keyword evidence="3" id="KW-0479">Metal-binding</keyword>
<evidence type="ECO:0000256" key="1">
    <source>
        <dbReference type="ARBA" id="ARBA00004123"/>
    </source>
</evidence>
<evidence type="ECO:0000256" key="9">
    <source>
        <dbReference type="ARBA" id="ARBA00023242"/>
    </source>
</evidence>
<evidence type="ECO:0000256" key="5">
    <source>
        <dbReference type="ARBA" id="ARBA00022833"/>
    </source>
</evidence>
<sequence length="661" mass="76176">NSRSCRLRCAMEFDSSELVPFKKPKRLTSLVWNDFERVKRPEGMFAICKHCKKKLSGSSTSGTSHLRNHLKRCMKRTNHDIQQMIVVKEKKKGGNGNLGDAGFNQDSSALVKFEEERNQYGSKFDQERSRYDLARMIILHEYPLAMVEHIGFKRFVENLQPSFQSMSCDRVKDDCMQIYSQEKQKLLETLDKVPGRISLRVDSWNSLQDHAYFCLTAHYIDENWTLQKKVLNFVNVDPYTEYGLTDSIMTCLRDWDIDRKLFSVTRDTNCTSDTVVSTIGDRLWRSGLLKRSDQLFHVQCVKHVINLIVQDLLESIYDVTHKIRESVRYVRSSESLQQKFNELAQQLQVSDQKSLCLDCPINWNSTYLMLEAAVECRDVFSHFGEYGFGSISESEWDRVTVVTSCLKLLVEETNVISGVKFSTANRYFPEMVLIHLKLTELCKSSDFALSMKNKFDGYWSICVQALAIAVILDPRFKMKIVEYYYPQIYDAESDEHIRDVSNSIKGLYDDYMNVICPALSPLNQGFGHDVQGSDLTNSTPSTVHNGTRDRLSGFDKFLDETTSSQHLKSELDKYLEEPVFPRNVDFDILNWWKVNSPKYPVLSMMARDVLGIPMSTEVALDSAFNTGGRVLDSYRSSLSPDILQALVCTHDWFRTELEGWS</sequence>
<dbReference type="EMBL" id="JAJJMB010005585">
    <property type="protein sequence ID" value="KAI3938015.1"/>
    <property type="molecule type" value="Genomic_DNA"/>
</dbReference>
<dbReference type="GO" id="GO:0008270">
    <property type="term" value="F:zinc ion binding"/>
    <property type="evidence" value="ECO:0007669"/>
    <property type="project" value="UniProtKB-KW"/>
</dbReference>
<comment type="subcellular location">
    <subcellularLocation>
        <location evidence="1">Nucleus</location>
    </subcellularLocation>
</comment>
<reference evidence="12" key="1">
    <citation type="submission" date="2022-04" db="EMBL/GenBank/DDBJ databases">
        <title>A functionally conserved STORR gene fusion in Papaver species that diverged 16.8 million years ago.</title>
        <authorList>
            <person name="Catania T."/>
        </authorList>
    </citation>
    <scope>NUCLEOTIDE SEQUENCE</scope>
    <source>
        <strain evidence="12">S-188037</strain>
    </source>
</reference>
<keyword evidence="13" id="KW-1185">Reference proteome</keyword>
<evidence type="ECO:0000256" key="4">
    <source>
        <dbReference type="ARBA" id="ARBA00022771"/>
    </source>
</evidence>
<dbReference type="InterPro" id="IPR003656">
    <property type="entry name" value="Znf_BED"/>
</dbReference>
<dbReference type="SUPFAM" id="SSF57667">
    <property type="entry name" value="beta-beta-alpha zinc fingers"/>
    <property type="match status" value="1"/>
</dbReference>
<accession>A0AAD4T4K9</accession>
<keyword evidence="9" id="KW-0539">Nucleus</keyword>
<evidence type="ECO:0000256" key="10">
    <source>
        <dbReference type="PROSITE-ProRule" id="PRU00027"/>
    </source>
</evidence>
<keyword evidence="7" id="KW-0238">DNA-binding</keyword>
<feature type="domain" description="BED-type" evidence="11">
    <location>
        <begin position="26"/>
        <end position="81"/>
    </location>
</feature>
<dbReference type="Pfam" id="PF02892">
    <property type="entry name" value="zf-BED"/>
    <property type="match status" value="1"/>
</dbReference>
<organism evidence="12 13">
    <name type="scientific">Papaver atlanticum</name>
    <dbReference type="NCBI Taxonomy" id="357466"/>
    <lineage>
        <taxon>Eukaryota</taxon>
        <taxon>Viridiplantae</taxon>
        <taxon>Streptophyta</taxon>
        <taxon>Embryophyta</taxon>
        <taxon>Tracheophyta</taxon>
        <taxon>Spermatophyta</taxon>
        <taxon>Magnoliopsida</taxon>
        <taxon>Ranunculales</taxon>
        <taxon>Papaveraceae</taxon>
        <taxon>Papaveroideae</taxon>
        <taxon>Papaver</taxon>
    </lineage>
</organism>
<dbReference type="InterPro" id="IPR025525">
    <property type="entry name" value="hAT-like_transposase_RNase-H"/>
</dbReference>
<evidence type="ECO:0000256" key="3">
    <source>
        <dbReference type="ARBA" id="ARBA00022723"/>
    </source>
</evidence>
<dbReference type="PANTHER" id="PTHR46481">
    <property type="entry name" value="ZINC FINGER BED DOMAIN-CONTAINING PROTEIN 4"/>
    <property type="match status" value="1"/>
</dbReference>
<evidence type="ECO:0000256" key="6">
    <source>
        <dbReference type="ARBA" id="ARBA00023015"/>
    </source>
</evidence>